<evidence type="ECO:0000313" key="3">
    <source>
        <dbReference type="EMBL" id="JAP85137.1"/>
    </source>
</evidence>
<dbReference type="AlphaFoldDB" id="A0A131Z1I6"/>
<dbReference type="Pfam" id="PF01826">
    <property type="entry name" value="TIL"/>
    <property type="match status" value="1"/>
</dbReference>
<reference evidence="3" key="1">
    <citation type="journal article" date="2016" name="Ticks Tick Borne Dis.">
        <title>De novo assembly and annotation of the salivary gland transcriptome of Rhipicephalus appendiculatus male and female ticks during blood feeding.</title>
        <authorList>
            <person name="de Castro M.H."/>
            <person name="de Klerk D."/>
            <person name="Pienaar R."/>
            <person name="Latif A.A."/>
            <person name="Rees D.J."/>
            <person name="Mans B.J."/>
        </authorList>
    </citation>
    <scope>NUCLEOTIDE SEQUENCE</scope>
    <source>
        <tissue evidence="3">Salivary glands</tissue>
    </source>
</reference>
<name>A0A131Z1I6_RHIAP</name>
<dbReference type="CDD" id="cd19941">
    <property type="entry name" value="TIL"/>
    <property type="match status" value="1"/>
</dbReference>
<dbReference type="SUPFAM" id="SSF57567">
    <property type="entry name" value="Serine protease inhibitors"/>
    <property type="match status" value="1"/>
</dbReference>
<organism evidence="3">
    <name type="scientific">Rhipicephalus appendiculatus</name>
    <name type="common">Brown ear tick</name>
    <dbReference type="NCBI Taxonomy" id="34631"/>
    <lineage>
        <taxon>Eukaryota</taxon>
        <taxon>Metazoa</taxon>
        <taxon>Ecdysozoa</taxon>
        <taxon>Arthropoda</taxon>
        <taxon>Chelicerata</taxon>
        <taxon>Arachnida</taxon>
        <taxon>Acari</taxon>
        <taxon>Parasitiformes</taxon>
        <taxon>Ixodida</taxon>
        <taxon>Ixodoidea</taxon>
        <taxon>Ixodidae</taxon>
        <taxon>Rhipicephalinae</taxon>
        <taxon>Rhipicephalus</taxon>
        <taxon>Rhipicephalus</taxon>
    </lineage>
</organism>
<dbReference type="EMBL" id="GEDV01003420">
    <property type="protein sequence ID" value="JAP85137.1"/>
    <property type="molecule type" value="Transcribed_RNA"/>
</dbReference>
<proteinExistence type="predicted"/>
<accession>A0A131Z1I6</accession>
<protein>
    <submittedName>
        <fullName evidence="3">TIL domain containing protein</fullName>
    </submittedName>
</protein>
<evidence type="ECO:0000256" key="1">
    <source>
        <dbReference type="SAM" id="SignalP"/>
    </source>
</evidence>
<feature type="domain" description="TIL" evidence="2">
    <location>
        <begin position="47"/>
        <end position="107"/>
    </location>
</feature>
<sequence length="110" mass="11894">MSLARVSAAVILALLAVSASHAWPRSANGQVFSHDAVTVEERAVTQCEKTEVFKKCQSSSCAETHCEQLLGNVPKLPGCTKDCVTGCFCRKGFYRHSNLKCVTAAECRKS</sequence>
<dbReference type="Gene3D" id="2.10.25.10">
    <property type="entry name" value="Laminin"/>
    <property type="match status" value="1"/>
</dbReference>
<feature type="signal peptide" evidence="1">
    <location>
        <begin position="1"/>
        <end position="22"/>
    </location>
</feature>
<keyword evidence="1" id="KW-0732">Signal</keyword>
<feature type="chain" id="PRO_5007286528" evidence="1">
    <location>
        <begin position="23"/>
        <end position="110"/>
    </location>
</feature>
<dbReference type="InterPro" id="IPR036084">
    <property type="entry name" value="Ser_inhib-like_sf"/>
</dbReference>
<dbReference type="InterPro" id="IPR002919">
    <property type="entry name" value="TIL_dom"/>
</dbReference>
<evidence type="ECO:0000259" key="2">
    <source>
        <dbReference type="Pfam" id="PF01826"/>
    </source>
</evidence>